<feature type="coiled-coil region" evidence="1">
    <location>
        <begin position="4"/>
        <end position="38"/>
    </location>
</feature>
<reference evidence="3" key="1">
    <citation type="submission" date="2022-11" db="UniProtKB">
        <authorList>
            <consortium name="WormBaseParasite"/>
        </authorList>
    </citation>
    <scope>IDENTIFICATION</scope>
</reference>
<keyword evidence="1" id="KW-0175">Coiled coil</keyword>
<dbReference type="AlphaFoldDB" id="A0A914YHR8"/>
<accession>A0A914YHR8</accession>
<dbReference type="WBParaSite" id="PSU_v2.g18864.t1">
    <property type="protein sequence ID" value="PSU_v2.g18864.t1"/>
    <property type="gene ID" value="PSU_v2.g18864"/>
</dbReference>
<name>A0A914YHR8_9BILA</name>
<evidence type="ECO:0000256" key="1">
    <source>
        <dbReference type="SAM" id="Coils"/>
    </source>
</evidence>
<evidence type="ECO:0000313" key="3">
    <source>
        <dbReference type="WBParaSite" id="PSU_v2.g18864.t1"/>
    </source>
</evidence>
<keyword evidence="2" id="KW-1185">Reference proteome</keyword>
<evidence type="ECO:0000313" key="2">
    <source>
        <dbReference type="Proteomes" id="UP000887577"/>
    </source>
</evidence>
<proteinExistence type="predicted"/>
<organism evidence="2 3">
    <name type="scientific">Panagrolaimus superbus</name>
    <dbReference type="NCBI Taxonomy" id="310955"/>
    <lineage>
        <taxon>Eukaryota</taxon>
        <taxon>Metazoa</taxon>
        <taxon>Ecdysozoa</taxon>
        <taxon>Nematoda</taxon>
        <taxon>Chromadorea</taxon>
        <taxon>Rhabditida</taxon>
        <taxon>Tylenchina</taxon>
        <taxon>Panagrolaimomorpha</taxon>
        <taxon>Panagrolaimoidea</taxon>
        <taxon>Panagrolaimidae</taxon>
        <taxon>Panagrolaimus</taxon>
    </lineage>
</organism>
<protein>
    <submittedName>
        <fullName evidence="3">Uncharacterized protein</fullName>
    </submittedName>
</protein>
<sequence length="84" mass="9492">MVSADEVESELSQLRSNADNLSQCLHALLERIEQLEAATGDNLVKFKKAPQKLVVVNQAKDDNNDEEDVQVSLIHLFRETLMRV</sequence>
<dbReference type="Proteomes" id="UP000887577">
    <property type="component" value="Unplaced"/>
</dbReference>